<evidence type="ECO:0000256" key="1">
    <source>
        <dbReference type="SAM" id="MobiDB-lite"/>
    </source>
</evidence>
<organism evidence="2 3">
    <name type="scientific">Phytophthora fragariaefolia</name>
    <dbReference type="NCBI Taxonomy" id="1490495"/>
    <lineage>
        <taxon>Eukaryota</taxon>
        <taxon>Sar</taxon>
        <taxon>Stramenopiles</taxon>
        <taxon>Oomycota</taxon>
        <taxon>Peronosporomycetes</taxon>
        <taxon>Peronosporales</taxon>
        <taxon>Peronosporaceae</taxon>
        <taxon>Phytophthora</taxon>
    </lineage>
</organism>
<evidence type="ECO:0000313" key="2">
    <source>
        <dbReference type="EMBL" id="GMF23322.1"/>
    </source>
</evidence>
<proteinExistence type="predicted"/>
<feature type="region of interest" description="Disordered" evidence="1">
    <location>
        <begin position="1"/>
        <end position="21"/>
    </location>
</feature>
<sequence length="146" mass="17153">MYEQQLRANDQKQKANPPRFYGRQNEDLELWLFHIEEHFAVYADLREGDDSRIVDMVVPVLGTDVMSWYREFKTALGDTPRTWPLFKQQIRARFRDSDFEFKLLAKMYELQPTGTQQEHTTKFMQLMSQSSVKCSRSSSAGSTSKT</sequence>
<dbReference type="OrthoDB" id="126289at2759"/>
<protein>
    <submittedName>
        <fullName evidence="2">Unnamed protein product</fullName>
    </submittedName>
</protein>
<name>A0A9W6WYX8_9STRA</name>
<dbReference type="Proteomes" id="UP001165121">
    <property type="component" value="Unassembled WGS sequence"/>
</dbReference>
<dbReference type="EMBL" id="BSXT01000282">
    <property type="protein sequence ID" value="GMF23322.1"/>
    <property type="molecule type" value="Genomic_DNA"/>
</dbReference>
<gene>
    <name evidence="2" type="ORF">Pfra01_000366100</name>
</gene>
<accession>A0A9W6WYX8</accession>
<dbReference type="AlphaFoldDB" id="A0A9W6WYX8"/>
<comment type="caution">
    <text evidence="2">The sequence shown here is derived from an EMBL/GenBank/DDBJ whole genome shotgun (WGS) entry which is preliminary data.</text>
</comment>
<reference evidence="2" key="1">
    <citation type="submission" date="2023-04" db="EMBL/GenBank/DDBJ databases">
        <title>Phytophthora fragariaefolia NBRC 109709.</title>
        <authorList>
            <person name="Ichikawa N."/>
            <person name="Sato H."/>
            <person name="Tonouchi N."/>
        </authorList>
    </citation>
    <scope>NUCLEOTIDE SEQUENCE</scope>
    <source>
        <strain evidence="2">NBRC 109709</strain>
    </source>
</reference>
<keyword evidence="3" id="KW-1185">Reference proteome</keyword>
<evidence type="ECO:0000313" key="3">
    <source>
        <dbReference type="Proteomes" id="UP001165121"/>
    </source>
</evidence>